<proteinExistence type="inferred from homology"/>
<keyword evidence="6" id="KW-0814">Transposable element</keyword>
<dbReference type="KEGG" id="dma:DMR_p1_00130"/>
<dbReference type="PANTHER" id="PTHR33217">
    <property type="entry name" value="TRANSPOSASE FOR INSERTION SEQUENCE ELEMENT IS1081"/>
    <property type="match status" value="1"/>
</dbReference>
<dbReference type="AlphaFoldDB" id="C4XUH8"/>
<keyword evidence="3 6" id="KW-0815">Transposition</keyword>
<gene>
    <name evidence="8" type="ordered locus">DMR_p1_00130</name>
</gene>
<keyword evidence="5 6" id="KW-0233">DNA recombination</keyword>
<organism evidence="8 9">
    <name type="scientific">Solidesulfovibrio magneticus (strain ATCC 700980 / DSM 13731 / RS-1)</name>
    <name type="common">Desulfovibrio magneticus</name>
    <dbReference type="NCBI Taxonomy" id="573370"/>
    <lineage>
        <taxon>Bacteria</taxon>
        <taxon>Pseudomonadati</taxon>
        <taxon>Thermodesulfobacteriota</taxon>
        <taxon>Desulfovibrionia</taxon>
        <taxon>Desulfovibrionales</taxon>
        <taxon>Desulfovibrionaceae</taxon>
        <taxon>Solidesulfovibrio</taxon>
    </lineage>
</organism>
<accession>C4XUH8</accession>
<name>C4XUH8_SOLM1</name>
<feature type="region of interest" description="Disordered" evidence="7">
    <location>
        <begin position="1"/>
        <end position="25"/>
    </location>
</feature>
<keyword evidence="9" id="KW-1185">Reference proteome</keyword>
<dbReference type="PANTHER" id="PTHR33217:SF7">
    <property type="entry name" value="TRANSPOSASE FOR INSERTION SEQUENCE ELEMENT IS1081"/>
    <property type="match status" value="1"/>
</dbReference>
<dbReference type="Proteomes" id="UP000009071">
    <property type="component" value="Plasmid pDMC1"/>
</dbReference>
<comment type="similarity">
    <text evidence="2 6">Belongs to the transposase mutator family.</text>
</comment>
<dbReference type="HOGENOM" id="CLU_2218848_0_0_7"/>
<evidence type="ECO:0000256" key="2">
    <source>
        <dbReference type="ARBA" id="ARBA00010961"/>
    </source>
</evidence>
<protein>
    <recommendedName>
        <fullName evidence="6">Mutator family transposase</fullName>
    </recommendedName>
</protein>
<evidence type="ECO:0000313" key="8">
    <source>
        <dbReference type="EMBL" id="BAH73429.1"/>
    </source>
</evidence>
<evidence type="ECO:0000256" key="6">
    <source>
        <dbReference type="RuleBase" id="RU365089"/>
    </source>
</evidence>
<dbReference type="GO" id="GO:0004803">
    <property type="term" value="F:transposase activity"/>
    <property type="evidence" value="ECO:0007669"/>
    <property type="project" value="UniProtKB-UniRule"/>
</dbReference>
<reference evidence="8 9" key="1">
    <citation type="journal article" date="2009" name="Genome Res.">
        <title>Whole genome sequence of Desulfovibrio magneticus strain RS-1 revealed common gene clusters in magnetotactic bacteria.</title>
        <authorList>
            <person name="Nakazawa H."/>
            <person name="Arakaki A."/>
            <person name="Narita-Yamada S."/>
            <person name="Yashiro I."/>
            <person name="Jinno K."/>
            <person name="Aoki N."/>
            <person name="Tsuruyama A."/>
            <person name="Okamura Y."/>
            <person name="Tanikawa S."/>
            <person name="Fujita N."/>
            <person name="Takeyama H."/>
            <person name="Matsunaga T."/>
        </authorList>
    </citation>
    <scope>NUCLEOTIDE SEQUENCE [LARGE SCALE GENOMIC DNA]</scope>
    <source>
        <strain evidence="9">ATCC 700980 / DSM 13731 / RS-1</strain>
    </source>
</reference>
<dbReference type="eggNOG" id="COG3328">
    <property type="taxonomic scope" value="Bacteria"/>
</dbReference>
<keyword evidence="4 6" id="KW-0238">DNA-binding</keyword>
<dbReference type="GO" id="GO:0006313">
    <property type="term" value="P:DNA transposition"/>
    <property type="evidence" value="ECO:0007669"/>
    <property type="project" value="UniProtKB-UniRule"/>
</dbReference>
<keyword evidence="8" id="KW-0614">Plasmid</keyword>
<sequence length="106" mass="11988">MSLTSFAANGRNLPASWTKPSTTGWHMTFPASTNPLERLNKEVKRRADVVGIFPNEESIIRLIGAILLEQNDEWQLQSRYMQVEAMAELNTQPNEAQPAQIPREAH</sequence>
<evidence type="ECO:0000256" key="5">
    <source>
        <dbReference type="ARBA" id="ARBA00023172"/>
    </source>
</evidence>
<geneLocation type="plasmid" evidence="8 9">
    <name>pDMC1</name>
</geneLocation>
<comment type="function">
    <text evidence="1 6">Required for the transposition of the insertion element.</text>
</comment>
<dbReference type="InterPro" id="IPR001207">
    <property type="entry name" value="Transposase_mutator"/>
</dbReference>
<evidence type="ECO:0000256" key="1">
    <source>
        <dbReference type="ARBA" id="ARBA00002190"/>
    </source>
</evidence>
<dbReference type="GO" id="GO:0003677">
    <property type="term" value="F:DNA binding"/>
    <property type="evidence" value="ECO:0007669"/>
    <property type="project" value="UniProtKB-UniRule"/>
</dbReference>
<dbReference type="EMBL" id="AP010905">
    <property type="protein sequence ID" value="BAH73429.1"/>
    <property type="molecule type" value="Genomic_DNA"/>
</dbReference>
<dbReference type="Pfam" id="PF00872">
    <property type="entry name" value="Transposase_mut"/>
    <property type="match status" value="1"/>
</dbReference>
<evidence type="ECO:0000313" key="9">
    <source>
        <dbReference type="Proteomes" id="UP000009071"/>
    </source>
</evidence>
<evidence type="ECO:0000256" key="4">
    <source>
        <dbReference type="ARBA" id="ARBA00023125"/>
    </source>
</evidence>
<evidence type="ECO:0000256" key="3">
    <source>
        <dbReference type="ARBA" id="ARBA00022578"/>
    </source>
</evidence>
<evidence type="ECO:0000256" key="7">
    <source>
        <dbReference type="SAM" id="MobiDB-lite"/>
    </source>
</evidence>